<keyword evidence="3" id="KW-1185">Reference proteome</keyword>
<keyword evidence="1" id="KW-1133">Transmembrane helix</keyword>
<proteinExistence type="predicted"/>
<name>A0A0B4UK33_9ABAC</name>
<protein>
    <submittedName>
        <fullName evidence="2">Uncharacterized protein</fullName>
    </submittedName>
</protein>
<organism evidence="2 3">
    <name type="scientific">Condylorrhiza vestigialis mutiple nucleopolyhedrovirus</name>
    <dbReference type="NCBI Taxonomy" id="1592576"/>
    <lineage>
        <taxon>Viruses</taxon>
        <taxon>Viruses incertae sedis</taxon>
        <taxon>Naldaviricetes</taxon>
        <taxon>Lefavirales</taxon>
        <taxon>Baculoviridae</taxon>
        <taxon>Alphabaculovirus</taxon>
        <taxon>Alphabaculovirus covestigialis</taxon>
    </lineage>
</organism>
<evidence type="ECO:0000256" key="1">
    <source>
        <dbReference type="SAM" id="Phobius"/>
    </source>
</evidence>
<feature type="transmembrane region" description="Helical" evidence="1">
    <location>
        <begin position="6"/>
        <end position="26"/>
    </location>
</feature>
<accession>A0A0B4UK33</accession>
<dbReference type="RefSeq" id="YP_009118523.1">
    <property type="nucleotide sequence ID" value="NC_026430.1"/>
</dbReference>
<reference evidence="2 3" key="1">
    <citation type="journal article" date="2009" name="J. Invertebr. Pathol.">
        <title>Identification of a new nucleopolyhedrovirus from naturally-infected Condylorrhiza vestigialis (Guenee) (Lepidoptera: Crambidae) larvae on poplar plantations in South Brazil.</title>
        <authorList>
            <person name="Castro M.E."/>
            <person name="Ribeiro Z.M."/>
            <person name="Santos A.C."/>
            <person name="Souza M.L."/>
            <person name="Machado E.B."/>
            <person name="Sousa N.J."/>
            <person name="Moscardi F."/>
        </authorList>
    </citation>
    <scope>NUCLEOTIDE SEQUENCE [LARGE SCALE GENOMIC DNA]</scope>
</reference>
<dbReference type="EMBL" id="KJ631623">
    <property type="protein sequence ID" value="AJD09205.1"/>
    <property type="molecule type" value="Genomic_DNA"/>
</dbReference>
<keyword evidence="1" id="KW-0812">Transmembrane</keyword>
<dbReference type="KEGG" id="vg:23301678"/>
<dbReference type="OrthoDB" id="25768at10239"/>
<dbReference type="Pfam" id="PF07280">
    <property type="entry name" value="Ac110_PIF"/>
    <property type="match status" value="1"/>
</dbReference>
<dbReference type="GeneID" id="23301678"/>
<evidence type="ECO:0000313" key="2">
    <source>
        <dbReference type="EMBL" id="AJD09205.1"/>
    </source>
</evidence>
<dbReference type="Proteomes" id="UP000202427">
    <property type="component" value="Segment"/>
</dbReference>
<evidence type="ECO:0000313" key="3">
    <source>
        <dbReference type="Proteomes" id="UP000202427"/>
    </source>
</evidence>
<dbReference type="InterPro" id="IPR009903">
    <property type="entry name" value="AcMNPV_AC110"/>
</dbReference>
<sequence length="60" mass="7219">MKYFLSVTFLIIMFLYAMYFCMFIIVNNSRVKRNLFYQYNYIPAALLNTVKVHKLKNGLP</sequence>
<gene>
    <name evidence="2" type="primary">ORF-40</name>
</gene>
<keyword evidence="1" id="KW-0472">Membrane</keyword>